<keyword evidence="3" id="KW-1185">Reference proteome</keyword>
<comment type="caution">
    <text evidence="2">The sequence shown here is derived from an EMBL/GenBank/DDBJ whole genome shotgun (WGS) entry which is preliminary data.</text>
</comment>
<sequence>MDIRHEVASNGDALALPSGADEDSLPRSTGVSPVWWFTLYLWFAESQIGQSGTVSRRLLSNLLRAVADAKSRLTRETLARELLKYFTITCETIYVGKSTFKAFSIENP</sequence>
<name>A0AAV4XY86_CAEEX</name>
<organism evidence="2 3">
    <name type="scientific">Caerostris extrusa</name>
    <name type="common">Bark spider</name>
    <name type="synonym">Caerostris bankana</name>
    <dbReference type="NCBI Taxonomy" id="172846"/>
    <lineage>
        <taxon>Eukaryota</taxon>
        <taxon>Metazoa</taxon>
        <taxon>Ecdysozoa</taxon>
        <taxon>Arthropoda</taxon>
        <taxon>Chelicerata</taxon>
        <taxon>Arachnida</taxon>
        <taxon>Araneae</taxon>
        <taxon>Araneomorphae</taxon>
        <taxon>Entelegynae</taxon>
        <taxon>Araneoidea</taxon>
        <taxon>Araneidae</taxon>
        <taxon>Caerostris</taxon>
    </lineage>
</organism>
<dbReference type="AlphaFoldDB" id="A0AAV4XY86"/>
<evidence type="ECO:0000256" key="1">
    <source>
        <dbReference type="SAM" id="MobiDB-lite"/>
    </source>
</evidence>
<evidence type="ECO:0000313" key="2">
    <source>
        <dbReference type="EMBL" id="GIY99737.1"/>
    </source>
</evidence>
<proteinExistence type="predicted"/>
<evidence type="ECO:0000313" key="3">
    <source>
        <dbReference type="Proteomes" id="UP001054945"/>
    </source>
</evidence>
<protein>
    <submittedName>
        <fullName evidence="2">Uncharacterized protein</fullName>
    </submittedName>
</protein>
<gene>
    <name evidence="2" type="ORF">CEXT_260391</name>
</gene>
<feature type="region of interest" description="Disordered" evidence="1">
    <location>
        <begin position="1"/>
        <end position="29"/>
    </location>
</feature>
<dbReference type="Proteomes" id="UP001054945">
    <property type="component" value="Unassembled WGS sequence"/>
</dbReference>
<dbReference type="EMBL" id="BPLR01018455">
    <property type="protein sequence ID" value="GIY99737.1"/>
    <property type="molecule type" value="Genomic_DNA"/>
</dbReference>
<accession>A0AAV4XY86</accession>
<reference evidence="2 3" key="1">
    <citation type="submission" date="2021-06" db="EMBL/GenBank/DDBJ databases">
        <title>Caerostris extrusa draft genome.</title>
        <authorList>
            <person name="Kono N."/>
            <person name="Arakawa K."/>
        </authorList>
    </citation>
    <scope>NUCLEOTIDE SEQUENCE [LARGE SCALE GENOMIC DNA]</scope>
</reference>